<evidence type="ECO:0000256" key="6">
    <source>
        <dbReference type="RuleBase" id="RU364082"/>
    </source>
</evidence>
<dbReference type="CDD" id="cd05254">
    <property type="entry name" value="dTDP_HR_like_SDR_e"/>
    <property type="match status" value="1"/>
</dbReference>
<keyword evidence="9" id="KW-1185">Reference proteome</keyword>
<dbReference type="EMBL" id="BSYI01000002">
    <property type="protein sequence ID" value="GMG81093.1"/>
    <property type="molecule type" value="Genomic_DNA"/>
</dbReference>
<dbReference type="SUPFAM" id="SSF51735">
    <property type="entry name" value="NAD(P)-binding Rossmann-fold domains"/>
    <property type="match status" value="1"/>
</dbReference>
<dbReference type="InterPro" id="IPR036291">
    <property type="entry name" value="NAD(P)-bd_dom_sf"/>
</dbReference>
<dbReference type="RefSeq" id="WP_285669719.1">
    <property type="nucleotide sequence ID" value="NZ_BSYI01000002.1"/>
</dbReference>
<dbReference type="EC" id="1.1.1.133" evidence="3 6"/>
<dbReference type="NCBIfam" id="TIGR01214">
    <property type="entry name" value="rmlD"/>
    <property type="match status" value="1"/>
</dbReference>
<evidence type="ECO:0000256" key="2">
    <source>
        <dbReference type="ARBA" id="ARBA00010944"/>
    </source>
</evidence>
<evidence type="ECO:0000256" key="1">
    <source>
        <dbReference type="ARBA" id="ARBA00004781"/>
    </source>
</evidence>
<dbReference type="Gene3D" id="3.40.50.720">
    <property type="entry name" value="NAD(P)-binding Rossmann-like Domain"/>
    <property type="match status" value="1"/>
</dbReference>
<feature type="domain" description="RmlD-like substrate binding" evidence="7">
    <location>
        <begin position="3"/>
        <end position="291"/>
    </location>
</feature>
<comment type="pathway">
    <text evidence="1 6">Carbohydrate biosynthesis; dTDP-L-rhamnose biosynthesis.</text>
</comment>
<evidence type="ECO:0000313" key="8">
    <source>
        <dbReference type="EMBL" id="GMG81093.1"/>
    </source>
</evidence>
<proteinExistence type="inferred from homology"/>
<evidence type="ECO:0000313" key="9">
    <source>
        <dbReference type="Proteomes" id="UP001239909"/>
    </source>
</evidence>
<dbReference type="Gene3D" id="3.90.25.10">
    <property type="entry name" value="UDP-galactose 4-epimerase, domain 1"/>
    <property type="match status" value="1"/>
</dbReference>
<evidence type="ECO:0000256" key="4">
    <source>
        <dbReference type="ARBA" id="ARBA00017099"/>
    </source>
</evidence>
<dbReference type="PANTHER" id="PTHR10491">
    <property type="entry name" value="DTDP-4-DEHYDRORHAMNOSE REDUCTASE"/>
    <property type="match status" value="1"/>
</dbReference>
<evidence type="ECO:0000256" key="5">
    <source>
        <dbReference type="ARBA" id="ARBA00048200"/>
    </source>
</evidence>
<comment type="function">
    <text evidence="6">Catalyzes the reduction of dTDP-6-deoxy-L-lyxo-4-hexulose to yield dTDP-L-rhamnose.</text>
</comment>
<evidence type="ECO:0000259" key="7">
    <source>
        <dbReference type="Pfam" id="PF04321"/>
    </source>
</evidence>
<protein>
    <recommendedName>
        <fullName evidence="4 6">dTDP-4-dehydrorhamnose reductase</fullName>
        <ecNumber evidence="3 6">1.1.1.133</ecNumber>
    </recommendedName>
</protein>
<organism evidence="8 9">
    <name type="scientific">Paralimibaculum aggregatum</name>
    <dbReference type="NCBI Taxonomy" id="3036245"/>
    <lineage>
        <taxon>Bacteria</taxon>
        <taxon>Pseudomonadati</taxon>
        <taxon>Pseudomonadota</taxon>
        <taxon>Alphaproteobacteria</taxon>
        <taxon>Rhodobacterales</taxon>
        <taxon>Paracoccaceae</taxon>
        <taxon>Paralimibaculum</taxon>
    </lineage>
</organism>
<comment type="catalytic activity">
    <reaction evidence="5 6">
        <text>dTDP-beta-L-rhamnose + NADP(+) = dTDP-4-dehydro-beta-L-rhamnose + NADPH + H(+)</text>
        <dbReference type="Rhea" id="RHEA:21796"/>
        <dbReference type="ChEBI" id="CHEBI:15378"/>
        <dbReference type="ChEBI" id="CHEBI:57510"/>
        <dbReference type="ChEBI" id="CHEBI:57783"/>
        <dbReference type="ChEBI" id="CHEBI:58349"/>
        <dbReference type="ChEBI" id="CHEBI:62830"/>
        <dbReference type="EC" id="1.1.1.133"/>
    </reaction>
</comment>
<keyword evidence="6" id="KW-0521">NADP</keyword>
<dbReference type="InterPro" id="IPR005913">
    <property type="entry name" value="dTDP_dehydrorham_reduct"/>
</dbReference>
<name>A0ABQ6LCI8_9RHOB</name>
<sequence>MTRILVIGETGQLARALAEAPPVPGRELAFLGRGALDLADIEAIGPAVSAVRPDAVINAAAYTAVDRAEEETALAERINGAAVGRLAEVCAAAGAPLVHVSTDYVFDGSLDRPWREDDPVAPVNAYGASKLAGERAALAAGARVAVLRTAWVYAPWGANFLATMLRLAERERLTVVDDQHGCPTSALDLAAACLAAAAALLAEDDATAAGIWHYSGAGETSWAGFAEAIFAGALARGMIGRAPEVVRIPTADYPTPARRPANSRLDCSRFAARFGLAPRPWQEALAEVLDRRARA</sequence>
<comment type="similarity">
    <text evidence="2 6">Belongs to the dTDP-4-dehydrorhamnose reductase family.</text>
</comment>
<comment type="caution">
    <text evidence="8">The sequence shown here is derived from an EMBL/GenBank/DDBJ whole genome shotgun (WGS) entry which is preliminary data.</text>
</comment>
<dbReference type="Proteomes" id="UP001239909">
    <property type="component" value="Unassembled WGS sequence"/>
</dbReference>
<reference evidence="8 9" key="1">
    <citation type="submission" date="2023-04" db="EMBL/GenBank/DDBJ databases">
        <title>Marinoamorphus aggregata gen. nov., sp. Nov., isolate from tissue of brittle star Ophioplocus japonicus.</title>
        <authorList>
            <person name="Kawano K."/>
            <person name="Sawayama S."/>
            <person name="Nakagawa S."/>
        </authorList>
    </citation>
    <scope>NUCLEOTIDE SEQUENCE [LARGE SCALE GENOMIC DNA]</scope>
    <source>
        <strain evidence="8 9">NKW23</strain>
    </source>
</reference>
<dbReference type="PANTHER" id="PTHR10491:SF4">
    <property type="entry name" value="METHIONINE ADENOSYLTRANSFERASE 2 SUBUNIT BETA"/>
    <property type="match status" value="1"/>
</dbReference>
<keyword evidence="6" id="KW-0560">Oxidoreductase</keyword>
<dbReference type="InterPro" id="IPR029903">
    <property type="entry name" value="RmlD-like-bd"/>
</dbReference>
<evidence type="ECO:0000256" key="3">
    <source>
        <dbReference type="ARBA" id="ARBA00012929"/>
    </source>
</evidence>
<gene>
    <name evidence="8" type="primary">rfbD</name>
    <name evidence="8" type="ORF">LNKW23_03050</name>
</gene>
<dbReference type="Pfam" id="PF04321">
    <property type="entry name" value="RmlD_sub_bind"/>
    <property type="match status" value="1"/>
</dbReference>
<accession>A0ABQ6LCI8</accession>
<comment type="cofactor">
    <cofactor evidence="6">
        <name>Mg(2+)</name>
        <dbReference type="ChEBI" id="CHEBI:18420"/>
    </cofactor>
    <text evidence="6">Binds 1 Mg(2+) ion per monomer.</text>
</comment>